<evidence type="ECO:0000256" key="1">
    <source>
        <dbReference type="SAM" id="MobiDB-lite"/>
    </source>
</evidence>
<dbReference type="Proteomes" id="UP000270965">
    <property type="component" value="Segment"/>
</dbReference>
<evidence type="ECO:0000313" key="3">
    <source>
        <dbReference type="Proteomes" id="UP000270965"/>
    </source>
</evidence>
<keyword evidence="3" id="KW-1185">Reference proteome</keyword>
<organism evidence="2 3">
    <name type="scientific">Arthrobacter phage Eileen</name>
    <dbReference type="NCBI Taxonomy" id="2419956"/>
    <lineage>
        <taxon>Viruses</taxon>
        <taxon>Duplodnaviria</taxon>
        <taxon>Heunggongvirae</taxon>
        <taxon>Uroviricota</taxon>
        <taxon>Caudoviricetes</taxon>
        <taxon>Bridgettevirus</taxon>
        <taxon>Bridgettevirus eileen</taxon>
    </lineage>
</organism>
<sequence>MHDPQTVAFEIRRPWPQIRKAYKPKPFKIGFTAFWYIGKQEWYWPGLITIWHVDPSGYDSNEDCPYSGHWQWHVHHWKLQIHPLQHLRRWALTRCEWCHGRSHKGDLVNHSLQWDNEKSPWWKGERGLFHSDCSSIASAHRQCACELHEGGPWESGLSGDPYGRCATCGKYRGWQGPDRKTSPRDEANRLLQTIPAGKRDPATLDAVSKLWRDYRKEQ</sequence>
<dbReference type="KEGG" id="vg:55006695"/>
<reference evidence="2 3" key="1">
    <citation type="submission" date="2018-09" db="EMBL/GenBank/DDBJ databases">
        <authorList>
            <person name="Ulbrich M.C."/>
            <person name="Stoner T.H."/>
            <person name="Garlena R.A."/>
            <person name="Russell D.A."/>
            <person name="Pope W.H."/>
            <person name="Jacobs-Sera D."/>
            <person name="Hatfull G.F."/>
        </authorList>
    </citation>
    <scope>NUCLEOTIDE SEQUENCE [LARGE SCALE GENOMIC DNA]</scope>
</reference>
<proteinExistence type="predicted"/>
<feature type="region of interest" description="Disordered" evidence="1">
    <location>
        <begin position="175"/>
        <end position="199"/>
    </location>
</feature>
<accession>A0A3G2KFW1</accession>
<dbReference type="RefSeq" id="YP_009815475.1">
    <property type="nucleotide sequence ID" value="NC_048094.1"/>
</dbReference>
<name>A0A3G2KFW1_9CAUD</name>
<dbReference type="EMBL" id="MH834611">
    <property type="protein sequence ID" value="AYN57847.1"/>
    <property type="molecule type" value="Genomic_DNA"/>
</dbReference>
<dbReference type="GeneID" id="55006695"/>
<protein>
    <submittedName>
        <fullName evidence="2">Uncharacterized protein</fullName>
    </submittedName>
</protein>
<gene>
    <name evidence="2" type="primary">60</name>
    <name evidence="2" type="ORF">PBI_EILEEN_60</name>
</gene>
<evidence type="ECO:0000313" key="2">
    <source>
        <dbReference type="EMBL" id="AYN57847.1"/>
    </source>
</evidence>
<feature type="compositionally biased region" description="Basic and acidic residues" evidence="1">
    <location>
        <begin position="177"/>
        <end position="188"/>
    </location>
</feature>